<dbReference type="PANTHER" id="PTHR47642:SF6">
    <property type="entry name" value="ATP-DEPENDENT DNA HELICASE"/>
    <property type="match status" value="1"/>
</dbReference>
<protein>
    <recommendedName>
        <fullName evidence="1">UvrD-like helicase C-terminal domain-containing protein</fullName>
    </recommendedName>
</protein>
<evidence type="ECO:0000259" key="1">
    <source>
        <dbReference type="Pfam" id="PF13538"/>
    </source>
</evidence>
<dbReference type="Gene3D" id="2.30.30.940">
    <property type="match status" value="1"/>
</dbReference>
<keyword evidence="3" id="KW-1185">Reference proteome</keyword>
<dbReference type="Pfam" id="PF13245">
    <property type="entry name" value="AAA_19"/>
    <property type="match status" value="1"/>
</dbReference>
<dbReference type="RefSeq" id="WP_062542953.1">
    <property type="nucleotide sequence ID" value="NZ_CP012643.1"/>
</dbReference>
<name>A0A0P0CN87_9BACT</name>
<sequence length="1329" mass="154475">MPQYNLNDEIDLEVMRHHFDSIQAAEWENYIDLAKIRKIGFDNVGVLTRAKGKAGRSKSFSDKQINWALSLIEELDRSQEDDIKSSKTQEMYEGGSYEMPLSHITLRVAWHDNKWNGHVCNDPANNIYCSGFHSLLSERIRKRKYNNLEQEIAHSGLPLSQIEYLPPCFWSSNLFGKEQIRIKHDNPAAKSLGTIEETLPAQSVYGWPFAVSFTRTKIEQSESGAYPKNLETVRIPRFNAKIHEGKSIGFVYANYSNPLTEEEQQYLVVGAGIVDRKQNASEIPHFGPKSEIDKIKNRHSYPKDKYRNFPSMNWAMRFSFDDYSMVRMPYHEYLEEAERLGDEAKDQFLNKIKVAVSEPELQWCFKYVAMDIGDDEAIYILTKMRKALLDCVDDGIVPREEMQQRINTVEQLLQMAWGSRTYFPGFVNLSRVILNQVQEPSFILWHFYEDFKIDAEDQYTGLRSILASPHSFRGDKMHKNALIELKDRLAQNGLTADEFLTLSMLNLKVFQFQRILDGKLRLSGTWIRNFEEDVRKSHEVQDIISNPYILCEDYEPWADSHDNVYGEERDSPISLFKIDIAFFPHTRFVHRNTLQASMNFVDPKRLRALTLKFLHSLEQFGHCFADAEMLEIALREYPLYYELGGEYRLPSRLFNPIQSEYSNHFQADPKKIVIIEANDTSYFYLKEVYEAEKSIEGRLLSLLKSHDNSEVFVGLDSYLAASTHKLKETIGEGFDERGFLEERTELYKQIFAKKLFVLTGNAGSGKSHEIQNILTYLEEQEDQEYLLLAPTGKAALRLSSDSAFPNIKATTIDKFISDFKHKKINAGELRKYQNVVVDETSMVDLLKFDKLLRIFNFKESSFKRLILLGDPNQLPAIGYGRILSDVLNYLGTHQEYSGNFIRLETNCRSELKENQVLQLADCFKQGADLDTSFIAKFKNREQNISDGFQARYWNTKEDLYTQIDEEFEELTNRLNISGDKSERLNQILGLQSDGELGQRLDLENFQILTPYRSQISGASRINDFIQTEFKSNLDFELRKNTFKKGDKLIRTQNYYESGKLTLSNGTLGFILGMPKENFYFEAKGGMDELAFSDIRSAEQEFFELAYAITVHKAQGSGFNHLFLVLPARYGLLSKELVYTALTRTKKTITLFIQETEENRKSVLEIASERLFSASRRTSLLLDKPYRYYNLEPERGVFVESRIELLIYHMLMNKRDELGADLFDFTYEEKPIVEGQKVNIKTDFTIYSNNQTWYWEHLGLMGQRKYHWTWLNVKKPTYQKAGIWDMVITTDESNGVNPEKIKNLIQLIVENQVGNEDKHQQYSNHHFFLR</sequence>
<dbReference type="KEGG" id="rti:DC20_05760"/>
<dbReference type="PATRIC" id="fig|512763.3.peg.1275"/>
<reference evidence="2 3" key="1">
    <citation type="submission" date="2015-08" db="EMBL/GenBank/DDBJ databases">
        <title>Complete genome sequence of Rufibacter tibetensis strain 1351t, a radiation-resistant bacterium from tibet plateau.</title>
        <authorList>
            <person name="Dai J."/>
        </authorList>
    </citation>
    <scope>NUCLEOTIDE SEQUENCE [LARGE SCALE GENOMIC DNA]</scope>
    <source>
        <strain evidence="2 3">1351</strain>
    </source>
</reference>
<gene>
    <name evidence="2" type="ORF">DC20_05760</name>
</gene>
<evidence type="ECO:0000313" key="2">
    <source>
        <dbReference type="EMBL" id="ALI98564.1"/>
    </source>
</evidence>
<dbReference type="SUPFAM" id="SSF52540">
    <property type="entry name" value="P-loop containing nucleoside triphosphate hydrolases"/>
    <property type="match status" value="2"/>
</dbReference>
<accession>A0A0P0CN87</accession>
<dbReference type="Gene3D" id="3.40.50.300">
    <property type="entry name" value="P-loop containing nucleotide triphosphate hydrolases"/>
    <property type="match status" value="2"/>
</dbReference>
<feature type="domain" description="UvrD-like helicase C-terminal" evidence="1">
    <location>
        <begin position="1104"/>
        <end position="1148"/>
    </location>
</feature>
<dbReference type="STRING" id="512763.DC20_05760"/>
<evidence type="ECO:0000313" key="3">
    <source>
        <dbReference type="Proteomes" id="UP000061382"/>
    </source>
</evidence>
<organism evidence="2 3">
    <name type="scientific">Rufibacter tibetensis</name>
    <dbReference type="NCBI Taxonomy" id="512763"/>
    <lineage>
        <taxon>Bacteria</taxon>
        <taxon>Pseudomonadati</taxon>
        <taxon>Bacteroidota</taxon>
        <taxon>Cytophagia</taxon>
        <taxon>Cytophagales</taxon>
        <taxon>Hymenobacteraceae</taxon>
        <taxon>Rufibacter</taxon>
    </lineage>
</organism>
<dbReference type="InterPro" id="IPR051055">
    <property type="entry name" value="PIF1_helicase"/>
</dbReference>
<dbReference type="CDD" id="cd18809">
    <property type="entry name" value="SF1_C_RecD"/>
    <property type="match status" value="1"/>
</dbReference>
<dbReference type="EMBL" id="CP012643">
    <property type="protein sequence ID" value="ALI98564.1"/>
    <property type="molecule type" value="Genomic_DNA"/>
</dbReference>
<dbReference type="InterPro" id="IPR027417">
    <property type="entry name" value="P-loop_NTPase"/>
</dbReference>
<dbReference type="Proteomes" id="UP000061382">
    <property type="component" value="Chromosome"/>
</dbReference>
<dbReference type="CDD" id="cd17933">
    <property type="entry name" value="DEXSc_RecD-like"/>
    <property type="match status" value="1"/>
</dbReference>
<dbReference type="Pfam" id="PF13538">
    <property type="entry name" value="UvrD_C_2"/>
    <property type="match status" value="1"/>
</dbReference>
<proteinExistence type="predicted"/>
<dbReference type="OrthoDB" id="9803432at2"/>
<dbReference type="InterPro" id="IPR027785">
    <property type="entry name" value="UvrD-like_helicase_C"/>
</dbReference>
<dbReference type="PANTHER" id="PTHR47642">
    <property type="entry name" value="ATP-DEPENDENT DNA HELICASE"/>
    <property type="match status" value="1"/>
</dbReference>